<evidence type="ECO:0000313" key="2">
    <source>
        <dbReference type="EMBL" id="KAB1636023.1"/>
    </source>
</evidence>
<feature type="domain" description="Glycosyltransferase 2-like" evidence="1">
    <location>
        <begin position="5"/>
        <end position="162"/>
    </location>
</feature>
<gene>
    <name evidence="2" type="ORF">F8D48_11370</name>
</gene>
<organism evidence="2 3">
    <name type="scientific">Adlercreutzia muris</name>
    <dbReference type="NCBI Taxonomy" id="1796610"/>
    <lineage>
        <taxon>Bacteria</taxon>
        <taxon>Bacillati</taxon>
        <taxon>Actinomycetota</taxon>
        <taxon>Coriobacteriia</taxon>
        <taxon>Eggerthellales</taxon>
        <taxon>Eggerthellaceae</taxon>
        <taxon>Adlercreutzia</taxon>
    </lineage>
</organism>
<feature type="domain" description="Glycosyltransferase 2-like" evidence="1">
    <location>
        <begin position="332"/>
        <end position="450"/>
    </location>
</feature>
<dbReference type="RefSeq" id="WP_151432149.1">
    <property type="nucleotide sequence ID" value="NZ_WAJS01000070.1"/>
</dbReference>
<comment type="caution">
    <text evidence="2">The sequence shown here is derived from an EMBL/GenBank/DDBJ whole genome shotgun (WGS) entry which is preliminary data.</text>
</comment>
<proteinExistence type="predicted"/>
<dbReference type="PANTHER" id="PTHR22916:SF3">
    <property type="entry name" value="UDP-GLCNAC:BETAGAL BETA-1,3-N-ACETYLGLUCOSAMINYLTRANSFERASE-LIKE PROTEIN 1"/>
    <property type="match status" value="1"/>
</dbReference>
<dbReference type="Proteomes" id="UP000479639">
    <property type="component" value="Unassembled WGS sequence"/>
</dbReference>
<dbReference type="GO" id="GO:0016758">
    <property type="term" value="F:hexosyltransferase activity"/>
    <property type="evidence" value="ECO:0007669"/>
    <property type="project" value="UniProtKB-ARBA"/>
</dbReference>
<dbReference type="InterPro" id="IPR001173">
    <property type="entry name" value="Glyco_trans_2-like"/>
</dbReference>
<reference evidence="2 3" key="1">
    <citation type="submission" date="2019-09" db="EMBL/GenBank/DDBJ databases">
        <title>Whole genome shotgun sequencing (WGS) of Ellagibacter isourolithinifaciens DSM 104140(T) and Adlercreutzia muris DSM 29508(T).</title>
        <authorList>
            <person name="Stoll D.A."/>
            <person name="Danylec N."/>
            <person name="Huch M."/>
        </authorList>
    </citation>
    <scope>NUCLEOTIDE SEQUENCE [LARGE SCALE GENOMIC DNA]</scope>
    <source>
        <strain evidence="2 3">DSM 29508</strain>
    </source>
</reference>
<dbReference type="Pfam" id="PF00535">
    <property type="entry name" value="Glycos_transf_2"/>
    <property type="match status" value="2"/>
</dbReference>
<dbReference type="InterPro" id="IPR029044">
    <property type="entry name" value="Nucleotide-diphossugar_trans"/>
</dbReference>
<accession>A0A7C8BPL2</accession>
<evidence type="ECO:0000313" key="3">
    <source>
        <dbReference type="Proteomes" id="UP000479639"/>
    </source>
</evidence>
<protein>
    <submittedName>
        <fullName evidence="2">Glycosyltransferase family 2 protein</fullName>
    </submittedName>
</protein>
<keyword evidence="3" id="KW-1185">Reference proteome</keyword>
<dbReference type="PANTHER" id="PTHR22916">
    <property type="entry name" value="GLYCOSYLTRANSFERASE"/>
    <property type="match status" value="1"/>
</dbReference>
<feature type="non-terminal residue" evidence="2">
    <location>
        <position position="459"/>
    </location>
</feature>
<dbReference type="Gene3D" id="3.90.550.10">
    <property type="entry name" value="Spore Coat Polysaccharide Biosynthesis Protein SpsA, Chain A"/>
    <property type="match status" value="2"/>
</dbReference>
<dbReference type="EMBL" id="WAJS01000070">
    <property type="protein sequence ID" value="KAB1636023.1"/>
    <property type="molecule type" value="Genomic_DNA"/>
</dbReference>
<evidence type="ECO:0000259" key="1">
    <source>
        <dbReference type="Pfam" id="PF00535"/>
    </source>
</evidence>
<keyword evidence="2" id="KW-0808">Transferase</keyword>
<sequence length="459" mass="51795">MCKVSVIIPVYNKAQYLDNCLNSIESQSLREIEIICIDDGSTDESRDILERHARNDERIIVIAQQNQGASSARNRGIERARGRYIAFMDADDFYPDCDVLADLYHAATTHHSPVCGGSLYELSADGIQTNPKQKAKRAYLFEENGFVEFSDYQFDYGFTRFIFEKQLIQSRGIRFGSLSVYEDPLFLVEIMTVVKRFYALKRPSYIYRVEYHSRQWTSDNARDLAIALSREAELAIASGLSVLREEHLRRLHYSYLPALFSIKSELRDDALEALSALQESIPNSDESKLAASVHRGLRILVETAEVYRSMPRFYDLAPYSKTDNPSQKTTVSIVIPFFNSEEYLEHCIASALGQTYRNLDVVLVDDGSTDRSLSIAQKICGLDPRAQIVRKENGGLSSARNAGLLAATGDYVLFLDSDDLLVPSAVEHLLGVARDSNADQVFFSAQSFYDSYEALEQHP</sequence>
<dbReference type="CDD" id="cd00761">
    <property type="entry name" value="Glyco_tranf_GTA_type"/>
    <property type="match status" value="2"/>
</dbReference>
<dbReference type="SUPFAM" id="SSF53448">
    <property type="entry name" value="Nucleotide-diphospho-sugar transferases"/>
    <property type="match status" value="2"/>
</dbReference>
<dbReference type="AlphaFoldDB" id="A0A7C8BPL2"/>
<name>A0A7C8BPL2_9ACTN</name>